<gene>
    <name evidence="1" type="ORF">ESB13_05385</name>
</gene>
<protein>
    <submittedName>
        <fullName evidence="1">Uncharacterized protein</fullName>
    </submittedName>
</protein>
<evidence type="ECO:0000313" key="2">
    <source>
        <dbReference type="Proteomes" id="UP000290545"/>
    </source>
</evidence>
<organism evidence="1 2">
    <name type="scientific">Filimonas effusa</name>
    <dbReference type="NCBI Taxonomy" id="2508721"/>
    <lineage>
        <taxon>Bacteria</taxon>
        <taxon>Pseudomonadati</taxon>
        <taxon>Bacteroidota</taxon>
        <taxon>Chitinophagia</taxon>
        <taxon>Chitinophagales</taxon>
        <taxon>Chitinophagaceae</taxon>
        <taxon>Filimonas</taxon>
    </lineage>
</organism>
<comment type="caution">
    <text evidence="1">The sequence shown here is derived from an EMBL/GenBank/DDBJ whole genome shotgun (WGS) entry which is preliminary data.</text>
</comment>
<name>A0A4Q1DA44_9BACT</name>
<evidence type="ECO:0000313" key="1">
    <source>
        <dbReference type="EMBL" id="RXK86241.1"/>
    </source>
</evidence>
<dbReference type="Proteomes" id="UP000290545">
    <property type="component" value="Unassembled WGS sequence"/>
</dbReference>
<sequence length="157" mass="17792">MKNLIYSLPLLLLPACNNGEQNNKHSDSTVIIKPASQVSEKREKVSSTPVAEYKQKVPDELNDWYFTVKVYETSATFGYRIQLQYQELRAEDNFTVPNLGFNPVISIKKGPEDYSCVIGFHDKEGLFKEYKLVTAKNGKVNIKTIGHYAVSTVSRVQ</sequence>
<keyword evidence="2" id="KW-1185">Reference proteome</keyword>
<dbReference type="RefSeq" id="WP_129001991.1">
    <property type="nucleotide sequence ID" value="NZ_SDHZ01000001.1"/>
</dbReference>
<dbReference type="OrthoDB" id="667337at2"/>
<accession>A0A4Q1DA44</accession>
<dbReference type="EMBL" id="SDHZ01000001">
    <property type="protein sequence ID" value="RXK86241.1"/>
    <property type="molecule type" value="Genomic_DNA"/>
</dbReference>
<proteinExistence type="predicted"/>
<reference evidence="1 2" key="1">
    <citation type="submission" date="2019-01" db="EMBL/GenBank/DDBJ databases">
        <title>Filimonas sp. strain TTM-71.</title>
        <authorList>
            <person name="Chen W.-M."/>
        </authorList>
    </citation>
    <scope>NUCLEOTIDE SEQUENCE [LARGE SCALE GENOMIC DNA]</scope>
    <source>
        <strain evidence="1 2">TTM-71</strain>
    </source>
</reference>
<dbReference type="AlphaFoldDB" id="A0A4Q1DA44"/>